<accession>A0A0A1U2Q7</accession>
<name>A0A0A1U2Q7_ENTIV</name>
<gene>
    <name evidence="1" type="ORF">EIN_282000</name>
</gene>
<dbReference type="KEGG" id="eiv:EIN_282000"/>
<proteinExistence type="predicted"/>
<evidence type="ECO:0000313" key="1">
    <source>
        <dbReference type="EMBL" id="ELP85829.1"/>
    </source>
</evidence>
<dbReference type="OrthoDB" id="28798at2759"/>
<dbReference type="EMBL" id="KB207030">
    <property type="protein sequence ID" value="ELP85829.1"/>
    <property type="molecule type" value="Genomic_DNA"/>
</dbReference>
<dbReference type="OMA" id="TICFQNH"/>
<evidence type="ECO:0000313" key="2">
    <source>
        <dbReference type="Proteomes" id="UP000014680"/>
    </source>
</evidence>
<dbReference type="GeneID" id="14884805"/>
<sequence>MKRKREENTQQIFHQCNLTKQQDGTFRVDNMKGKILQKLISETRFSEIETICFQNHCIDKDTASALIQLGKAKCEEKIEVTPKSIVLKELINEGYKVRSTTKGYIAVGDVQMRESLLMVVPPNQKVEFFKSQQIDKKIESVGMTKGLKEEKNKKNAKNIIDRVSHVAVVDKDVVVFVSVKQSNLLD</sequence>
<organism evidence="1 2">
    <name type="scientific">Entamoeba invadens IP1</name>
    <dbReference type="NCBI Taxonomy" id="370355"/>
    <lineage>
        <taxon>Eukaryota</taxon>
        <taxon>Amoebozoa</taxon>
        <taxon>Evosea</taxon>
        <taxon>Archamoebae</taxon>
        <taxon>Mastigamoebida</taxon>
        <taxon>Entamoebidae</taxon>
        <taxon>Entamoeba</taxon>
    </lineage>
</organism>
<protein>
    <submittedName>
        <fullName evidence="1">Uncharacterized protein</fullName>
    </submittedName>
</protein>
<dbReference type="RefSeq" id="XP_004185175.1">
    <property type="nucleotide sequence ID" value="XM_004185127.1"/>
</dbReference>
<dbReference type="VEuPathDB" id="AmoebaDB:EIN_282000"/>
<dbReference type="Proteomes" id="UP000014680">
    <property type="component" value="Unassembled WGS sequence"/>
</dbReference>
<keyword evidence="2" id="KW-1185">Reference proteome</keyword>
<dbReference type="AlphaFoldDB" id="A0A0A1U2Q7"/>
<reference evidence="1 2" key="1">
    <citation type="submission" date="2012-10" db="EMBL/GenBank/DDBJ databases">
        <authorList>
            <person name="Zafar N."/>
            <person name="Inman J."/>
            <person name="Hall N."/>
            <person name="Lorenzi H."/>
            <person name="Caler E."/>
        </authorList>
    </citation>
    <scope>NUCLEOTIDE SEQUENCE [LARGE SCALE GENOMIC DNA]</scope>
    <source>
        <strain evidence="1 2">IP1</strain>
    </source>
</reference>